<dbReference type="AlphaFoldDB" id="A0AAD6LA19"/>
<gene>
    <name evidence="1" type="ORF">NC653_038909</name>
</gene>
<evidence type="ECO:0000313" key="2">
    <source>
        <dbReference type="Proteomes" id="UP001164929"/>
    </source>
</evidence>
<reference evidence="1 2" key="1">
    <citation type="journal article" date="2023" name="Mol. Ecol. Resour.">
        <title>Chromosome-level genome assembly of a triploid poplar Populus alba 'Berolinensis'.</title>
        <authorList>
            <person name="Chen S."/>
            <person name="Yu Y."/>
            <person name="Wang X."/>
            <person name="Wang S."/>
            <person name="Zhang T."/>
            <person name="Zhou Y."/>
            <person name="He R."/>
            <person name="Meng N."/>
            <person name="Wang Y."/>
            <person name="Liu W."/>
            <person name="Liu Z."/>
            <person name="Liu J."/>
            <person name="Guo Q."/>
            <person name="Huang H."/>
            <person name="Sederoff R.R."/>
            <person name="Wang G."/>
            <person name="Qu G."/>
            <person name="Chen S."/>
        </authorList>
    </citation>
    <scope>NUCLEOTIDE SEQUENCE [LARGE SCALE GENOMIC DNA]</scope>
    <source>
        <strain evidence="1">SC-2020</strain>
    </source>
</reference>
<organism evidence="1 2">
    <name type="scientific">Populus alba x Populus x berolinensis</name>
    <dbReference type="NCBI Taxonomy" id="444605"/>
    <lineage>
        <taxon>Eukaryota</taxon>
        <taxon>Viridiplantae</taxon>
        <taxon>Streptophyta</taxon>
        <taxon>Embryophyta</taxon>
        <taxon>Tracheophyta</taxon>
        <taxon>Spermatophyta</taxon>
        <taxon>Magnoliopsida</taxon>
        <taxon>eudicotyledons</taxon>
        <taxon>Gunneridae</taxon>
        <taxon>Pentapetalae</taxon>
        <taxon>rosids</taxon>
        <taxon>fabids</taxon>
        <taxon>Malpighiales</taxon>
        <taxon>Salicaceae</taxon>
        <taxon>Saliceae</taxon>
        <taxon>Populus</taxon>
    </lineage>
</organism>
<dbReference type="Proteomes" id="UP001164929">
    <property type="component" value="Chromosome 18"/>
</dbReference>
<protein>
    <submittedName>
        <fullName evidence="1">Uncharacterized protein</fullName>
    </submittedName>
</protein>
<proteinExistence type="predicted"/>
<sequence>MLIRGSSEMGWAFPTLEGSVKSPESILLIDGLFVSISQDAIGPLTLPCSIVLPSKSPAVSSFHPPSLVSALSALGENPNAATQALKQRPLLSLPPAPLLFFHLQHSPACSGSLSSFTDLCLGNLNEEKKQVNLIALEENNMKLNPGFAVDE</sequence>
<name>A0AAD6LA19_9ROSI</name>
<comment type="caution">
    <text evidence="1">The sequence shown here is derived from an EMBL/GenBank/DDBJ whole genome shotgun (WGS) entry which is preliminary data.</text>
</comment>
<keyword evidence="2" id="KW-1185">Reference proteome</keyword>
<dbReference type="EMBL" id="JAQIZT010000018">
    <property type="protein sequence ID" value="KAJ6956840.1"/>
    <property type="molecule type" value="Genomic_DNA"/>
</dbReference>
<accession>A0AAD6LA19</accession>
<evidence type="ECO:0000313" key="1">
    <source>
        <dbReference type="EMBL" id="KAJ6956840.1"/>
    </source>
</evidence>